<reference evidence="10 11" key="1">
    <citation type="submission" date="2019-06" db="EMBL/GenBank/DDBJ databases">
        <title>Genomic insights into carbon and energy metabolism of Deferribacter autotrophicus revealed new metabolic traits in the phylum Deferribacteres.</title>
        <authorList>
            <person name="Slobodkin A.I."/>
            <person name="Slobodkina G.B."/>
            <person name="Allioux M."/>
            <person name="Alain K."/>
            <person name="Jebbar M."/>
            <person name="Shadrin V."/>
            <person name="Kublanov I.V."/>
            <person name="Toshchakov S.V."/>
            <person name="Bonch-Osmolovskaya E.A."/>
        </authorList>
    </citation>
    <scope>NUCLEOTIDE SEQUENCE [LARGE SCALE GENOMIC DNA]</scope>
    <source>
        <strain evidence="10 11">SL50</strain>
    </source>
</reference>
<dbReference type="Pfam" id="PF03460">
    <property type="entry name" value="NIR_SIR_ferr"/>
    <property type="match status" value="2"/>
</dbReference>
<dbReference type="AlphaFoldDB" id="A0A5A8F1E2"/>
<evidence type="ECO:0000256" key="5">
    <source>
        <dbReference type="ARBA" id="ARBA00023004"/>
    </source>
</evidence>
<comment type="caution">
    <text evidence="10">The sequence shown here is derived from an EMBL/GenBank/DDBJ whole genome shotgun (WGS) entry which is preliminary data.</text>
</comment>
<dbReference type="CDD" id="cd00291">
    <property type="entry name" value="SirA_YedF_YeeD"/>
    <property type="match status" value="1"/>
</dbReference>
<name>A0A5A8F1E2_9BACT</name>
<evidence type="ECO:0000256" key="4">
    <source>
        <dbReference type="ARBA" id="ARBA00023002"/>
    </source>
</evidence>
<dbReference type="RefSeq" id="WP_149267308.1">
    <property type="nucleotide sequence ID" value="NZ_VFJB01000009.1"/>
</dbReference>
<dbReference type="InterPro" id="IPR005117">
    <property type="entry name" value="NiRdtase/SiRdtase_haem-b_fer"/>
</dbReference>
<evidence type="ECO:0000256" key="6">
    <source>
        <dbReference type="ARBA" id="ARBA00023014"/>
    </source>
</evidence>
<accession>A0A5A8F1E2</accession>
<dbReference type="PANTHER" id="PTHR32439:SF9">
    <property type="entry name" value="BLR3264 PROTEIN"/>
    <property type="match status" value="1"/>
</dbReference>
<evidence type="ECO:0000256" key="2">
    <source>
        <dbReference type="ARBA" id="ARBA00022617"/>
    </source>
</evidence>
<feature type="domain" description="Nitrite/sulphite reductase 4Fe-4S" evidence="7">
    <location>
        <begin position="120"/>
        <end position="270"/>
    </location>
</feature>
<dbReference type="SUPFAM" id="SSF56014">
    <property type="entry name" value="Nitrite and sulphite reductase 4Fe-4S domain-like"/>
    <property type="match status" value="2"/>
</dbReference>
<dbReference type="GO" id="GO:0020037">
    <property type="term" value="F:heme binding"/>
    <property type="evidence" value="ECO:0007669"/>
    <property type="project" value="InterPro"/>
</dbReference>
<dbReference type="GO" id="GO:0046872">
    <property type="term" value="F:metal ion binding"/>
    <property type="evidence" value="ECO:0007669"/>
    <property type="project" value="UniProtKB-KW"/>
</dbReference>
<dbReference type="GO" id="GO:0051539">
    <property type="term" value="F:4 iron, 4 sulfur cluster binding"/>
    <property type="evidence" value="ECO:0007669"/>
    <property type="project" value="UniProtKB-KW"/>
</dbReference>
<dbReference type="Proteomes" id="UP000322876">
    <property type="component" value="Unassembled WGS sequence"/>
</dbReference>
<feature type="domain" description="Nitrite/Sulfite reductase ferredoxin-like" evidence="9">
    <location>
        <begin position="315"/>
        <end position="380"/>
    </location>
</feature>
<dbReference type="InterPro" id="IPR006067">
    <property type="entry name" value="NO2/SO3_Rdtase_4Fe4S_dom"/>
</dbReference>
<proteinExistence type="predicted"/>
<dbReference type="OrthoDB" id="9803707at2"/>
<evidence type="ECO:0000259" key="8">
    <source>
        <dbReference type="Pfam" id="PF01206"/>
    </source>
</evidence>
<dbReference type="Pfam" id="PF01206">
    <property type="entry name" value="TusA"/>
    <property type="match status" value="1"/>
</dbReference>
<evidence type="ECO:0000259" key="7">
    <source>
        <dbReference type="Pfam" id="PF01077"/>
    </source>
</evidence>
<dbReference type="PANTHER" id="PTHR32439">
    <property type="entry name" value="FERREDOXIN--NITRITE REDUCTASE, CHLOROPLASTIC"/>
    <property type="match status" value="1"/>
</dbReference>
<dbReference type="InterPro" id="IPR036868">
    <property type="entry name" value="TusA-like_sf"/>
</dbReference>
<keyword evidence="6" id="KW-0411">Iron-sulfur</keyword>
<evidence type="ECO:0000256" key="3">
    <source>
        <dbReference type="ARBA" id="ARBA00022723"/>
    </source>
</evidence>
<evidence type="ECO:0000256" key="1">
    <source>
        <dbReference type="ARBA" id="ARBA00022485"/>
    </source>
</evidence>
<evidence type="ECO:0000313" key="10">
    <source>
        <dbReference type="EMBL" id="KAA0257166.1"/>
    </source>
</evidence>
<dbReference type="InterPro" id="IPR051329">
    <property type="entry name" value="NIR_SIR_4Fe-4S"/>
</dbReference>
<evidence type="ECO:0000259" key="9">
    <source>
        <dbReference type="Pfam" id="PF03460"/>
    </source>
</evidence>
<dbReference type="GO" id="GO:0016491">
    <property type="term" value="F:oxidoreductase activity"/>
    <property type="evidence" value="ECO:0007669"/>
    <property type="project" value="UniProtKB-KW"/>
</dbReference>
<dbReference type="Gene3D" id="3.30.413.10">
    <property type="entry name" value="Sulfite Reductase Hemoprotein, domain 1"/>
    <property type="match status" value="2"/>
</dbReference>
<keyword evidence="5" id="KW-0408">Iron</keyword>
<feature type="domain" description="UPF0033" evidence="8">
    <location>
        <begin position="708"/>
        <end position="774"/>
    </location>
</feature>
<feature type="domain" description="Nitrite/Sulfite reductase ferredoxin-like" evidence="9">
    <location>
        <begin position="45"/>
        <end position="109"/>
    </location>
</feature>
<dbReference type="SUPFAM" id="SSF55124">
    <property type="entry name" value="Nitrite/Sulfite reductase N-terminal domain-like"/>
    <property type="match status" value="2"/>
</dbReference>
<keyword evidence="3" id="KW-0479">Metal-binding</keyword>
<protein>
    <submittedName>
        <fullName evidence="10">Sulfite reductase subunit beta (Hemoprotein)</fullName>
    </submittedName>
</protein>
<sequence length="775" mass="88823">MLTYTLPYTIYEDLAKYEKAVDDFLKGRIEPEKFKGIRVPFGIYEQRKSGTYMVRIRLSGGIITPKQLYVIAELADKYGSEKLHVTTRQDIQIHDVVIENTVYISKGLIECGLSSKGGGGNTVRNIVMSVDAGINPLEPYDITPVVVGLTNDLLKEDDSFNLPRKFKITFSNTYEDSACATISDVGFIARIKEGKKGFKVYVGGGLGRKSRIAELLYDFITINEVYQVVNGVKLLFYKYGNRKNRHSARLRFLYNKLGREEFIKLFEREKEKFELKDYEALYKEERNFLNDIINLKPEEPIDEGFGEWKRNYVKEQKQKGFYTIEIPLKNGDISTEDAKKLAKFLENFGEDVIRFSINQNIHLRNIKGEYLPNVYNIIKQLDTNSDNPRIISDIIACKGADTCQLGICKPRGAVSKIYELISENIELFSALGRIQINISGCPNSCGKHLIGNLGFFGKAKRNDGYLYPAYNVLVGGKVEDGGTKFGEKIGEISAKKMPYFVIEVLKDFAESGLASFQDYLNKFGESRIREILKDFEYVPSFEEDNSFYYDWNSDELFNVNDIGPGECSASMFDLVELYLEQLVKYKKKVKEINGKDKLDLLNEMIFKSVKMLLLLKGYDAESNEQLIKLFDEHYFKTGLVSTKYENIVRLLIDNQSLTTEREDEILEFVDTVKRFYDELDESLNIVTGIDEPKEKDKVSEPEIKVFKDYRGVSCPLNFVRIKVDLAGMKSGDLLEVYLDDGDPIDNVPRSVAMEGHEIIEQKRIDNYWSVVIRKK</sequence>
<dbReference type="Gene3D" id="3.30.110.40">
    <property type="entry name" value="TusA-like domain"/>
    <property type="match status" value="1"/>
</dbReference>
<evidence type="ECO:0000313" key="11">
    <source>
        <dbReference type="Proteomes" id="UP000322876"/>
    </source>
</evidence>
<dbReference type="InterPro" id="IPR001455">
    <property type="entry name" value="TusA-like"/>
</dbReference>
<dbReference type="InterPro" id="IPR045854">
    <property type="entry name" value="NO2/SO3_Rdtase_4Fe4S_sf"/>
</dbReference>
<dbReference type="InterPro" id="IPR036136">
    <property type="entry name" value="Nit/Sulf_reduc_fer-like_dom_sf"/>
</dbReference>
<dbReference type="Pfam" id="PF01077">
    <property type="entry name" value="NIR_SIR"/>
    <property type="match status" value="1"/>
</dbReference>
<keyword evidence="1" id="KW-0004">4Fe-4S</keyword>
<keyword evidence="4" id="KW-0560">Oxidoreductase</keyword>
<organism evidence="10 11">
    <name type="scientific">Deferribacter autotrophicus</name>
    <dbReference type="NCBI Taxonomy" id="500465"/>
    <lineage>
        <taxon>Bacteria</taxon>
        <taxon>Pseudomonadati</taxon>
        <taxon>Deferribacterota</taxon>
        <taxon>Deferribacteres</taxon>
        <taxon>Deferribacterales</taxon>
        <taxon>Deferribacteraceae</taxon>
        <taxon>Deferribacter</taxon>
    </lineage>
</organism>
<gene>
    <name evidence="10" type="ORF">FHQ18_11400</name>
</gene>
<keyword evidence="11" id="KW-1185">Reference proteome</keyword>
<dbReference type="SUPFAM" id="SSF64307">
    <property type="entry name" value="SirA-like"/>
    <property type="match status" value="1"/>
</dbReference>
<dbReference type="Gene3D" id="3.90.480.10">
    <property type="entry name" value="Sulfite Reductase Hemoprotein,Domain 2"/>
    <property type="match status" value="1"/>
</dbReference>
<dbReference type="EMBL" id="VFJB01000009">
    <property type="protein sequence ID" value="KAA0257166.1"/>
    <property type="molecule type" value="Genomic_DNA"/>
</dbReference>
<keyword evidence="2" id="KW-0349">Heme</keyword>